<dbReference type="InterPro" id="IPR036866">
    <property type="entry name" value="RibonucZ/Hydroxyglut_hydro"/>
</dbReference>
<dbReference type="AlphaFoldDB" id="A0A381Y7D4"/>
<proteinExistence type="predicted"/>
<dbReference type="SUPFAM" id="SSF56281">
    <property type="entry name" value="Metallo-hydrolase/oxidoreductase"/>
    <property type="match status" value="1"/>
</dbReference>
<dbReference type="InterPro" id="IPR001279">
    <property type="entry name" value="Metallo-B-lactamas"/>
</dbReference>
<dbReference type="Gene3D" id="3.60.15.10">
    <property type="entry name" value="Ribonuclease Z/Hydroxyacylglutathione hydrolase-like"/>
    <property type="match status" value="1"/>
</dbReference>
<gene>
    <name evidence="2" type="ORF">METZ01_LOCUS125674</name>
</gene>
<dbReference type="PANTHER" id="PTHR42663">
    <property type="entry name" value="HYDROLASE C777.06C-RELATED-RELATED"/>
    <property type="match status" value="1"/>
</dbReference>
<feature type="domain" description="Metallo-beta-lactamase" evidence="1">
    <location>
        <begin position="69"/>
        <end position="204"/>
    </location>
</feature>
<reference evidence="2" key="1">
    <citation type="submission" date="2018-05" db="EMBL/GenBank/DDBJ databases">
        <authorList>
            <person name="Lanie J.A."/>
            <person name="Ng W.-L."/>
            <person name="Kazmierczak K.M."/>
            <person name="Andrzejewski T.M."/>
            <person name="Davidsen T.M."/>
            <person name="Wayne K.J."/>
            <person name="Tettelin H."/>
            <person name="Glass J.I."/>
            <person name="Rusch D."/>
            <person name="Podicherti R."/>
            <person name="Tsui H.-C.T."/>
            <person name="Winkler M.E."/>
        </authorList>
    </citation>
    <scope>NUCLEOTIDE SEQUENCE</scope>
</reference>
<dbReference type="Pfam" id="PF12706">
    <property type="entry name" value="Lactamase_B_2"/>
    <property type="match status" value="1"/>
</dbReference>
<dbReference type="PANTHER" id="PTHR42663:SF6">
    <property type="entry name" value="HYDROLASE C777.06C-RELATED"/>
    <property type="match status" value="1"/>
</dbReference>
<protein>
    <recommendedName>
        <fullName evidence="1">Metallo-beta-lactamase domain-containing protein</fullName>
    </recommendedName>
</protein>
<name>A0A381Y7D4_9ZZZZ</name>
<evidence type="ECO:0000313" key="2">
    <source>
        <dbReference type="EMBL" id="SVA72820.1"/>
    </source>
</evidence>
<dbReference type="EMBL" id="UINC01017538">
    <property type="protein sequence ID" value="SVA72820.1"/>
    <property type="molecule type" value="Genomic_DNA"/>
</dbReference>
<evidence type="ECO:0000259" key="1">
    <source>
        <dbReference type="Pfam" id="PF12706"/>
    </source>
</evidence>
<organism evidence="2">
    <name type="scientific">marine metagenome</name>
    <dbReference type="NCBI Taxonomy" id="408172"/>
    <lineage>
        <taxon>unclassified sequences</taxon>
        <taxon>metagenomes</taxon>
        <taxon>ecological metagenomes</taxon>
    </lineage>
</organism>
<feature type="non-terminal residue" evidence="2">
    <location>
        <position position="214"/>
    </location>
</feature>
<sequence length="214" mass="24578">MSCSLVAEPKDPPDDRPYAVVLGIAQDGGYPHAGCVKLCCKDLWDNKTTYREKVSSIAIIDPRTRLAWIIDATPDFHEQLHTVTQKHSARLAGIFITHAHIGHYTGLMHLGREVMGAKNITVYAMPRMKRFLEKNGPWNQLVELNNIQLDPIKDQKEIILGKQLIIEPFRVPHRDEYSETVGFTIIGPNESMIYIPDIDKWDRWEHNISLWIEQ</sequence>
<accession>A0A381Y7D4</accession>